<sequence length="62" mass="6952">MKVHTFYPSTGGSLCIPARLVYTVSQPMLHSETLKKQKQAGHGGIIQQSRWISVSLRPDWSI</sequence>
<protein>
    <submittedName>
        <fullName evidence="1">Uncharacterized protein</fullName>
    </submittedName>
</protein>
<accession>G3GVK8</accession>
<dbReference type="EMBL" id="JH000040">
    <property type="protein sequence ID" value="EGW01304.1"/>
    <property type="molecule type" value="Genomic_DNA"/>
</dbReference>
<dbReference type="Proteomes" id="UP000001075">
    <property type="component" value="Unassembled WGS sequence"/>
</dbReference>
<reference evidence="2" key="1">
    <citation type="journal article" date="2011" name="Nat. Biotechnol.">
        <title>The genomic sequence of the Chinese hamster ovary (CHO)-K1 cell line.</title>
        <authorList>
            <person name="Xu X."/>
            <person name="Nagarajan H."/>
            <person name="Lewis N.E."/>
            <person name="Pan S."/>
            <person name="Cai Z."/>
            <person name="Liu X."/>
            <person name="Chen W."/>
            <person name="Xie M."/>
            <person name="Wang W."/>
            <person name="Hammond S."/>
            <person name="Andersen M.R."/>
            <person name="Neff N."/>
            <person name="Passarelli B."/>
            <person name="Koh W."/>
            <person name="Fan H.C."/>
            <person name="Wang J."/>
            <person name="Gui Y."/>
            <person name="Lee K.H."/>
            <person name="Betenbaugh M.J."/>
            <person name="Quake S.R."/>
            <person name="Famili I."/>
            <person name="Palsson B.O."/>
            <person name="Wang J."/>
        </authorList>
    </citation>
    <scope>NUCLEOTIDE SEQUENCE [LARGE SCALE GENOMIC DNA]</scope>
    <source>
        <strain evidence="2">CHO K1 cell line</strain>
    </source>
</reference>
<evidence type="ECO:0000313" key="2">
    <source>
        <dbReference type="Proteomes" id="UP000001075"/>
    </source>
</evidence>
<evidence type="ECO:0000313" key="1">
    <source>
        <dbReference type="EMBL" id="EGW01304.1"/>
    </source>
</evidence>
<gene>
    <name evidence="1" type="ORF">I79_001747</name>
</gene>
<dbReference type="AlphaFoldDB" id="G3GVK8"/>
<dbReference type="InParanoid" id="G3GVK8"/>
<proteinExistence type="predicted"/>
<organism evidence="1 2">
    <name type="scientific">Cricetulus griseus</name>
    <name type="common">Chinese hamster</name>
    <name type="synonym">Cricetulus barabensis griseus</name>
    <dbReference type="NCBI Taxonomy" id="10029"/>
    <lineage>
        <taxon>Eukaryota</taxon>
        <taxon>Metazoa</taxon>
        <taxon>Chordata</taxon>
        <taxon>Craniata</taxon>
        <taxon>Vertebrata</taxon>
        <taxon>Euteleostomi</taxon>
        <taxon>Mammalia</taxon>
        <taxon>Eutheria</taxon>
        <taxon>Euarchontoglires</taxon>
        <taxon>Glires</taxon>
        <taxon>Rodentia</taxon>
        <taxon>Myomorpha</taxon>
        <taxon>Muroidea</taxon>
        <taxon>Cricetidae</taxon>
        <taxon>Cricetinae</taxon>
        <taxon>Cricetulus</taxon>
    </lineage>
</organism>
<name>G3GVK8_CRIGR</name>